<dbReference type="AlphaFoldDB" id="A0A2T9ZA82"/>
<feature type="non-terminal residue" evidence="7">
    <location>
        <position position="185"/>
    </location>
</feature>
<feature type="transmembrane region" description="Helical" evidence="6">
    <location>
        <begin position="139"/>
        <end position="161"/>
    </location>
</feature>
<dbReference type="PANTHER" id="PTHR10926">
    <property type="entry name" value="CELL CYCLE CONTROL PROTEIN 50"/>
    <property type="match status" value="1"/>
</dbReference>
<protein>
    <recommendedName>
        <fullName evidence="9">Cell cycle control protein 50A</fullName>
    </recommendedName>
</protein>
<evidence type="ECO:0000256" key="5">
    <source>
        <dbReference type="ARBA" id="ARBA00023136"/>
    </source>
</evidence>
<evidence type="ECO:0008006" key="9">
    <source>
        <dbReference type="Google" id="ProtNLM"/>
    </source>
</evidence>
<evidence type="ECO:0000256" key="4">
    <source>
        <dbReference type="ARBA" id="ARBA00022989"/>
    </source>
</evidence>
<evidence type="ECO:0000256" key="2">
    <source>
        <dbReference type="ARBA" id="ARBA00009457"/>
    </source>
</evidence>
<dbReference type="EMBL" id="MBFS01001044">
    <property type="protein sequence ID" value="PVV01475.1"/>
    <property type="molecule type" value="Genomic_DNA"/>
</dbReference>
<dbReference type="OrthoDB" id="340608at2759"/>
<keyword evidence="8" id="KW-1185">Reference proteome</keyword>
<evidence type="ECO:0000313" key="8">
    <source>
        <dbReference type="Proteomes" id="UP000245609"/>
    </source>
</evidence>
<gene>
    <name evidence="7" type="ORF">BB560_004105</name>
</gene>
<keyword evidence="5 6" id="KW-0472">Membrane</keyword>
<dbReference type="Proteomes" id="UP000245609">
    <property type="component" value="Unassembled WGS sequence"/>
</dbReference>
<keyword evidence="4 6" id="KW-1133">Transmembrane helix</keyword>
<name>A0A2T9ZA82_9FUNG</name>
<evidence type="ECO:0000256" key="3">
    <source>
        <dbReference type="ARBA" id="ARBA00022692"/>
    </source>
</evidence>
<dbReference type="InterPro" id="IPR005045">
    <property type="entry name" value="CDC50/LEM3_fam"/>
</dbReference>
<keyword evidence="3 6" id="KW-0812">Transmembrane</keyword>
<accession>A0A2T9ZA82</accession>
<dbReference type="Pfam" id="PF03381">
    <property type="entry name" value="CDC50"/>
    <property type="match status" value="1"/>
</dbReference>
<evidence type="ECO:0000313" key="7">
    <source>
        <dbReference type="EMBL" id="PVV01475.1"/>
    </source>
</evidence>
<dbReference type="GO" id="GO:0005794">
    <property type="term" value="C:Golgi apparatus"/>
    <property type="evidence" value="ECO:0007669"/>
    <property type="project" value="TreeGrafter"/>
</dbReference>
<comment type="subcellular location">
    <subcellularLocation>
        <location evidence="1">Membrane</location>
        <topology evidence="1">Multi-pass membrane protein</topology>
    </subcellularLocation>
</comment>
<organism evidence="7 8">
    <name type="scientific">Smittium megazygosporum</name>
    <dbReference type="NCBI Taxonomy" id="133381"/>
    <lineage>
        <taxon>Eukaryota</taxon>
        <taxon>Fungi</taxon>
        <taxon>Fungi incertae sedis</taxon>
        <taxon>Zoopagomycota</taxon>
        <taxon>Kickxellomycotina</taxon>
        <taxon>Harpellomycetes</taxon>
        <taxon>Harpellales</taxon>
        <taxon>Legeriomycetaceae</taxon>
        <taxon>Smittium</taxon>
    </lineage>
</organism>
<dbReference type="GO" id="GO:0005886">
    <property type="term" value="C:plasma membrane"/>
    <property type="evidence" value="ECO:0007669"/>
    <property type="project" value="TreeGrafter"/>
</dbReference>
<feature type="non-terminal residue" evidence="7">
    <location>
        <position position="1"/>
    </location>
</feature>
<reference evidence="7 8" key="1">
    <citation type="journal article" date="2018" name="MBio">
        <title>Comparative Genomics Reveals the Core Gene Toolbox for the Fungus-Insect Symbiosis.</title>
        <authorList>
            <person name="Wang Y."/>
            <person name="Stata M."/>
            <person name="Wang W."/>
            <person name="Stajich J.E."/>
            <person name="White M.M."/>
            <person name="Moncalvo J.M."/>
        </authorList>
    </citation>
    <scope>NUCLEOTIDE SEQUENCE [LARGE SCALE GENOMIC DNA]</scope>
    <source>
        <strain evidence="7 8">SC-DP-2</strain>
    </source>
</reference>
<dbReference type="PANTHER" id="PTHR10926:SF0">
    <property type="entry name" value="CDC50, ISOFORM A"/>
    <property type="match status" value="1"/>
</dbReference>
<evidence type="ECO:0000256" key="6">
    <source>
        <dbReference type="SAM" id="Phobius"/>
    </source>
</evidence>
<dbReference type="STRING" id="133381.A0A2T9ZA82"/>
<sequence length="185" mass="20762">TIGNLVLLNPQAGGGSIVSNFTDDDISWSADRSRFQKTSYTNDDVYPPPNWDKRYPRGYTKENPIPDLSQDQHLQVWMRTAPLATFRKLFAINKKEGLSSGQYQVNITMNYNTLSFAGTKSFVLATTNSIGGKNPVLGIVYMAVGSLFVLLGCVFTVIHLYRPRRLGDHTYLSWNQQIQSGLNHN</sequence>
<dbReference type="GO" id="GO:0005783">
    <property type="term" value="C:endoplasmic reticulum"/>
    <property type="evidence" value="ECO:0007669"/>
    <property type="project" value="TreeGrafter"/>
</dbReference>
<comment type="similarity">
    <text evidence="2">Belongs to the CDC50/LEM3 family.</text>
</comment>
<evidence type="ECO:0000256" key="1">
    <source>
        <dbReference type="ARBA" id="ARBA00004141"/>
    </source>
</evidence>
<proteinExistence type="inferred from homology"/>
<comment type="caution">
    <text evidence="7">The sequence shown here is derived from an EMBL/GenBank/DDBJ whole genome shotgun (WGS) entry which is preliminary data.</text>
</comment>